<dbReference type="STRING" id="159291.SAMN05920897_1132"/>
<keyword evidence="2" id="KW-0444">Lipid biosynthesis</keyword>
<evidence type="ECO:0000256" key="2">
    <source>
        <dbReference type="ARBA" id="ARBA00022516"/>
    </source>
</evidence>
<evidence type="ECO:0000256" key="6">
    <source>
        <dbReference type="ARBA" id="ARBA00023027"/>
    </source>
</evidence>
<evidence type="ECO:0000256" key="7">
    <source>
        <dbReference type="ARBA" id="ARBA00023098"/>
    </source>
</evidence>
<keyword evidence="7" id="KW-0443">Lipid metabolism</keyword>
<accession>A0A1N6USD4</accession>
<dbReference type="PANTHER" id="PTHR43616:SF5">
    <property type="entry name" value="GLYCEROL DEHYDROGENASE 1"/>
    <property type="match status" value="1"/>
</dbReference>
<keyword evidence="8" id="KW-0594">Phospholipid biosynthesis</keyword>
<dbReference type="GO" id="GO:0016614">
    <property type="term" value="F:oxidoreductase activity, acting on CH-OH group of donors"/>
    <property type="evidence" value="ECO:0007669"/>
    <property type="project" value="InterPro"/>
</dbReference>
<name>A0A1N6USD4_9SPIO</name>
<dbReference type="GO" id="GO:0008654">
    <property type="term" value="P:phospholipid biosynthetic process"/>
    <property type="evidence" value="ECO:0007669"/>
    <property type="project" value="UniProtKB-KW"/>
</dbReference>
<keyword evidence="6" id="KW-0520">NAD</keyword>
<dbReference type="Proteomes" id="UP000186400">
    <property type="component" value="Unassembled WGS sequence"/>
</dbReference>
<dbReference type="AlphaFoldDB" id="A0A1N6USD4"/>
<keyword evidence="4" id="KW-0521">NADP</keyword>
<dbReference type="Gene3D" id="3.40.50.1970">
    <property type="match status" value="1"/>
</dbReference>
<sequence length="449" mass="47974">MMMNKQVKQALLHAKDTRAVFFASGALTQVGETFAATFPGAKAQIIADENTEAVAGEVARKSLSKAGIDLCEGLCFPAHPTLYAGYERVSEIVEVLARTPAVPIVIGSGTLNDLVKRAAFELERPYMVIATAASMDGYTAYGASLAKDGHKQTLPCPAPLAVVADVAVLAEAPSAMTASGYADLLGKVTAGADWLVADALGVELIDNRSWSLVQEPLRISIGQPEALARGDLKTIELLVEGLLMSGVAMQVHASSRPASGSEHQFSHLWEMEGLGRNLVPPLSHGFKVGIGSIAVAALYEELFESDLCAVDVDACCRAWPSFADLEDRARQAHPLLGDIAVAQLSGKYVSGEGLAARLNRLVEVWPKLRERLLDQLLPAIKLRDMLKVAGCPTTPEEIGLTREELKASYSRAQMIRSRYTVLDVAVETGLLDSCVEKLFAPGGYWASDS</sequence>
<dbReference type="GO" id="GO:0046872">
    <property type="term" value="F:metal ion binding"/>
    <property type="evidence" value="ECO:0007669"/>
    <property type="project" value="UniProtKB-KW"/>
</dbReference>
<keyword evidence="5" id="KW-0560">Oxidoreductase</keyword>
<evidence type="ECO:0000256" key="4">
    <source>
        <dbReference type="ARBA" id="ARBA00022857"/>
    </source>
</evidence>
<dbReference type="Pfam" id="PF13685">
    <property type="entry name" value="Fe-ADH_2"/>
    <property type="match status" value="1"/>
</dbReference>
<keyword evidence="11" id="KW-1185">Reference proteome</keyword>
<evidence type="ECO:0000256" key="3">
    <source>
        <dbReference type="ARBA" id="ARBA00022723"/>
    </source>
</evidence>
<dbReference type="Gene3D" id="1.20.1090.10">
    <property type="entry name" value="Dehydroquinate synthase-like - alpha domain"/>
    <property type="match status" value="1"/>
</dbReference>
<reference evidence="10 11" key="1">
    <citation type="submission" date="2017-01" db="EMBL/GenBank/DDBJ databases">
        <authorList>
            <person name="Mah S.A."/>
            <person name="Swanson W.J."/>
            <person name="Moy G.W."/>
            <person name="Vacquier V.D."/>
        </authorList>
    </citation>
    <scope>NUCLEOTIDE SEQUENCE [LARGE SCALE GENOMIC DNA]</scope>
    <source>
        <strain evidence="10 11">ASpG1</strain>
    </source>
</reference>
<protein>
    <submittedName>
        <fullName evidence="10">Glycerol-1-phosphate dehydrogenase [NAD(P)+]</fullName>
    </submittedName>
</protein>
<dbReference type="InterPro" id="IPR016205">
    <property type="entry name" value="Glycerol_DH"/>
</dbReference>
<dbReference type="RefSeq" id="WP_200796819.1">
    <property type="nucleotide sequence ID" value="NZ_FTMS01000013.1"/>
</dbReference>
<evidence type="ECO:0000256" key="1">
    <source>
        <dbReference type="ARBA" id="ARBA00022490"/>
    </source>
</evidence>
<dbReference type="PANTHER" id="PTHR43616">
    <property type="entry name" value="GLYCEROL DEHYDROGENASE"/>
    <property type="match status" value="1"/>
</dbReference>
<organism evidence="10 11">
    <name type="scientific">Alkalispirochaeta americana</name>
    <dbReference type="NCBI Taxonomy" id="159291"/>
    <lineage>
        <taxon>Bacteria</taxon>
        <taxon>Pseudomonadati</taxon>
        <taxon>Spirochaetota</taxon>
        <taxon>Spirochaetia</taxon>
        <taxon>Spirochaetales</taxon>
        <taxon>Spirochaetaceae</taxon>
        <taxon>Alkalispirochaeta</taxon>
    </lineage>
</organism>
<keyword evidence="3" id="KW-0479">Metal-binding</keyword>
<keyword evidence="1" id="KW-0963">Cytoplasm</keyword>
<dbReference type="EMBL" id="FTMS01000013">
    <property type="protein sequence ID" value="SIQ68545.1"/>
    <property type="molecule type" value="Genomic_DNA"/>
</dbReference>
<evidence type="ECO:0000313" key="11">
    <source>
        <dbReference type="Proteomes" id="UP000186400"/>
    </source>
</evidence>
<keyword evidence="9" id="KW-1208">Phospholipid metabolism</keyword>
<evidence type="ECO:0000256" key="5">
    <source>
        <dbReference type="ARBA" id="ARBA00023002"/>
    </source>
</evidence>
<evidence type="ECO:0000256" key="9">
    <source>
        <dbReference type="ARBA" id="ARBA00023264"/>
    </source>
</evidence>
<dbReference type="CDD" id="cd08175">
    <property type="entry name" value="G1PDH"/>
    <property type="match status" value="1"/>
</dbReference>
<proteinExistence type="predicted"/>
<evidence type="ECO:0000313" key="10">
    <source>
        <dbReference type="EMBL" id="SIQ68545.1"/>
    </source>
</evidence>
<dbReference type="SUPFAM" id="SSF56796">
    <property type="entry name" value="Dehydroquinate synthase-like"/>
    <property type="match status" value="1"/>
</dbReference>
<dbReference type="InterPro" id="IPR032837">
    <property type="entry name" value="G1PDH"/>
</dbReference>
<evidence type="ECO:0000256" key="8">
    <source>
        <dbReference type="ARBA" id="ARBA00023209"/>
    </source>
</evidence>
<gene>
    <name evidence="10" type="ORF">SAMN05920897_1132</name>
</gene>